<dbReference type="Proteomes" id="UP000797356">
    <property type="component" value="Chromosome 5"/>
</dbReference>
<feature type="chain" id="PRO_5035444270" evidence="7">
    <location>
        <begin position="27"/>
        <end position="316"/>
    </location>
</feature>
<dbReference type="OrthoDB" id="19690at2759"/>
<keyword evidence="10" id="KW-1185">Reference proteome</keyword>
<sequence>MEGRRVWRAVAALLVLLLVVVGPAAAAASVCPRVSAGESILGRPDSCLALASAVLGGDLIGVVEGDEAILQRALNLVHSKREDHVAVLFYASWCPFSKICRPNFQVLSSLFPSIRHFAFEESVIRPSILSRYGVHGFPTLFLLNSTMRVRYHGSRTINSLVAFYNDVTGANPALLDPILVETIVDPSNDGELKEDNEQENCPFSWARSPEKLVQQDTYLVLAGSFVLMRLLCILLPKLNACVKQAWRRHMRYASLQDRSQAYVGHVKQGFNRLNPRKRGNLQGGAMNARAWASKSLASVSIGEPSSGRACSGGDRR</sequence>
<dbReference type="SUPFAM" id="SSF52833">
    <property type="entry name" value="Thioredoxin-like"/>
    <property type="match status" value="1"/>
</dbReference>
<dbReference type="PROSITE" id="PS51352">
    <property type="entry name" value="THIOREDOXIN_2"/>
    <property type="match status" value="1"/>
</dbReference>
<evidence type="ECO:0000256" key="3">
    <source>
        <dbReference type="ARBA" id="ARBA00022729"/>
    </source>
</evidence>
<comment type="subcellular location">
    <subcellularLocation>
        <location evidence="1">Membrane</location>
        <topology evidence="1">Single-pass membrane protein</topology>
    </subcellularLocation>
</comment>
<reference evidence="9" key="1">
    <citation type="journal article" date="2017" name="Gigascience">
        <title>The genome draft of coconut (Cocos nucifera).</title>
        <authorList>
            <person name="Xiao Y."/>
            <person name="Xu P."/>
            <person name="Fan H."/>
            <person name="Baudouin L."/>
            <person name="Xia W."/>
            <person name="Bocs S."/>
            <person name="Xu J."/>
            <person name="Li Q."/>
            <person name="Guo A."/>
            <person name="Zhou L."/>
            <person name="Li J."/>
            <person name="Wu Y."/>
            <person name="Ma Z."/>
            <person name="Armero A."/>
            <person name="Issali A.E."/>
            <person name="Liu N."/>
            <person name="Peng M."/>
            <person name="Yang Y."/>
        </authorList>
    </citation>
    <scope>NUCLEOTIDE SEQUENCE</scope>
    <source>
        <tissue evidence="9">Spear leaf of Hainan Tall coconut</tissue>
    </source>
</reference>
<keyword evidence="2" id="KW-0812">Transmembrane</keyword>
<dbReference type="InterPro" id="IPR044606">
    <property type="entry name" value="APRL4/6"/>
</dbReference>
<evidence type="ECO:0000256" key="5">
    <source>
        <dbReference type="ARBA" id="ARBA00023136"/>
    </source>
</evidence>
<organism evidence="9 10">
    <name type="scientific">Cocos nucifera</name>
    <name type="common">Coconut palm</name>
    <dbReference type="NCBI Taxonomy" id="13894"/>
    <lineage>
        <taxon>Eukaryota</taxon>
        <taxon>Viridiplantae</taxon>
        <taxon>Streptophyta</taxon>
        <taxon>Embryophyta</taxon>
        <taxon>Tracheophyta</taxon>
        <taxon>Spermatophyta</taxon>
        <taxon>Magnoliopsida</taxon>
        <taxon>Liliopsida</taxon>
        <taxon>Arecaceae</taxon>
        <taxon>Arecoideae</taxon>
        <taxon>Cocoseae</taxon>
        <taxon>Attaleinae</taxon>
        <taxon>Cocos</taxon>
    </lineage>
</organism>
<evidence type="ECO:0000313" key="10">
    <source>
        <dbReference type="Proteomes" id="UP000797356"/>
    </source>
</evidence>
<evidence type="ECO:0000313" key="9">
    <source>
        <dbReference type="EMBL" id="KAG1342347.1"/>
    </source>
</evidence>
<keyword evidence="4" id="KW-1133">Transmembrane helix</keyword>
<reference evidence="9" key="2">
    <citation type="submission" date="2019-07" db="EMBL/GenBank/DDBJ databases">
        <authorList>
            <person name="Yang Y."/>
            <person name="Bocs S."/>
            <person name="Baudouin L."/>
        </authorList>
    </citation>
    <scope>NUCLEOTIDE SEQUENCE</scope>
    <source>
        <tissue evidence="9">Spear leaf of Hainan Tall coconut</tissue>
    </source>
</reference>
<dbReference type="PANTHER" id="PTHR46854">
    <property type="entry name" value="5'-ADENYLYLSULFATE REDUCTASE-LIKE 4-RELATED"/>
    <property type="match status" value="1"/>
</dbReference>
<name>A0A8K0I8A6_COCNU</name>
<dbReference type="InterPro" id="IPR036249">
    <property type="entry name" value="Thioredoxin-like_sf"/>
</dbReference>
<feature type="signal peptide" evidence="7">
    <location>
        <begin position="1"/>
        <end position="26"/>
    </location>
</feature>
<dbReference type="PANTHER" id="PTHR46854:SF1">
    <property type="entry name" value="5'-ADENYLYLSULFATE REDUCTASE-LIKE 4-RELATED"/>
    <property type="match status" value="1"/>
</dbReference>
<dbReference type="Pfam" id="PF00085">
    <property type="entry name" value="Thioredoxin"/>
    <property type="match status" value="1"/>
</dbReference>
<evidence type="ECO:0000256" key="2">
    <source>
        <dbReference type="ARBA" id="ARBA00022692"/>
    </source>
</evidence>
<comment type="caution">
    <text evidence="9">The sequence shown here is derived from an EMBL/GenBank/DDBJ whole genome shotgun (WGS) entry which is preliminary data.</text>
</comment>
<keyword evidence="6" id="KW-0325">Glycoprotein</keyword>
<keyword evidence="3 7" id="KW-0732">Signal</keyword>
<proteinExistence type="predicted"/>
<evidence type="ECO:0000256" key="4">
    <source>
        <dbReference type="ARBA" id="ARBA00022989"/>
    </source>
</evidence>
<dbReference type="AlphaFoldDB" id="A0A8K0I8A6"/>
<evidence type="ECO:0000256" key="7">
    <source>
        <dbReference type="SAM" id="SignalP"/>
    </source>
</evidence>
<dbReference type="InterPro" id="IPR013766">
    <property type="entry name" value="Thioredoxin_domain"/>
</dbReference>
<feature type="domain" description="Thioredoxin" evidence="8">
    <location>
        <begin position="19"/>
        <end position="169"/>
    </location>
</feature>
<accession>A0A8K0I8A6</accession>
<dbReference type="GO" id="GO:0016020">
    <property type="term" value="C:membrane"/>
    <property type="evidence" value="ECO:0007669"/>
    <property type="project" value="UniProtKB-SubCell"/>
</dbReference>
<dbReference type="CDD" id="cd02999">
    <property type="entry name" value="PDI_a_ERp44_like"/>
    <property type="match status" value="1"/>
</dbReference>
<evidence type="ECO:0000256" key="1">
    <source>
        <dbReference type="ARBA" id="ARBA00004167"/>
    </source>
</evidence>
<dbReference type="Gene3D" id="3.40.30.10">
    <property type="entry name" value="Glutaredoxin"/>
    <property type="match status" value="1"/>
</dbReference>
<evidence type="ECO:0000256" key="6">
    <source>
        <dbReference type="ARBA" id="ARBA00023180"/>
    </source>
</evidence>
<dbReference type="EMBL" id="CM017876">
    <property type="protein sequence ID" value="KAG1342347.1"/>
    <property type="molecule type" value="Genomic_DNA"/>
</dbReference>
<evidence type="ECO:0000259" key="8">
    <source>
        <dbReference type="PROSITE" id="PS51352"/>
    </source>
</evidence>
<protein>
    <submittedName>
        <fullName evidence="9">5'-adenylylsulfate reductase-like 3</fullName>
    </submittedName>
</protein>
<keyword evidence="5" id="KW-0472">Membrane</keyword>
<gene>
    <name evidence="9" type="ORF">COCNU_05G005760</name>
</gene>